<dbReference type="Gene3D" id="1.20.120.1600">
    <property type="match status" value="1"/>
</dbReference>
<evidence type="ECO:0000256" key="1">
    <source>
        <dbReference type="ARBA" id="ARBA00001946"/>
    </source>
</evidence>
<accession>A0ABV4UI38</accession>
<protein>
    <submittedName>
        <fullName evidence="4">HAD family hydrolase</fullName>
        <ecNumber evidence="4">3.1.3.-</ecNumber>
    </submittedName>
</protein>
<dbReference type="EC" id="3.1.3.-" evidence="4"/>
<dbReference type="Gene3D" id="3.40.50.1000">
    <property type="entry name" value="HAD superfamily/HAD-like"/>
    <property type="match status" value="1"/>
</dbReference>
<dbReference type="Pfam" id="PF00702">
    <property type="entry name" value="Hydrolase"/>
    <property type="match status" value="1"/>
</dbReference>
<keyword evidence="2 4" id="KW-0378">Hydrolase</keyword>
<dbReference type="InterPro" id="IPR023214">
    <property type="entry name" value="HAD_sf"/>
</dbReference>
<keyword evidence="3" id="KW-0460">Magnesium</keyword>
<organism evidence="4 5">
    <name type="scientific">Arthrobacter halodurans</name>
    <dbReference type="NCBI Taxonomy" id="516699"/>
    <lineage>
        <taxon>Bacteria</taxon>
        <taxon>Bacillati</taxon>
        <taxon>Actinomycetota</taxon>
        <taxon>Actinomycetes</taxon>
        <taxon>Micrococcales</taxon>
        <taxon>Micrococcaceae</taxon>
        <taxon>Arthrobacter</taxon>
    </lineage>
</organism>
<dbReference type="InterPro" id="IPR006439">
    <property type="entry name" value="HAD-SF_hydro_IA"/>
</dbReference>
<dbReference type="PANTHER" id="PTHR46470">
    <property type="entry name" value="N-ACYLNEURAMINATE-9-PHOSPHATASE"/>
    <property type="match status" value="1"/>
</dbReference>
<dbReference type="Proteomes" id="UP001575652">
    <property type="component" value="Unassembled WGS sequence"/>
</dbReference>
<comment type="cofactor">
    <cofactor evidence="1">
        <name>Mg(2+)</name>
        <dbReference type="ChEBI" id="CHEBI:18420"/>
    </cofactor>
</comment>
<dbReference type="PANTHER" id="PTHR46470:SF4">
    <property type="entry name" value="5-AMINO-6-(5-PHOSPHO-D-RIBITYLAMINO)URACIL PHOSPHATASE YIGB"/>
    <property type="match status" value="1"/>
</dbReference>
<sequence>MTAGGRGPVAGVLFDIDDTLIDLATAARNGFLRLAGGHLAGVPDADRRRAADGFAEDAPGLYERYMTGELSFREQRLGRLRHAYAQVGGPVLDEAELAAWNDGYESAMRAAWRPFDDVHPCLDELDRIGLPYGAVTNNVHDYQRAKLDLSGLGRIAVLVGSDTAGAPKPDPRPFRAGARMLGTKPEHTAYVGDNPVNDVRGARDAGLIAVLLDRRAAHPSPTAAEAHHAISTLAELSGIVRGPARTADFGIARGVGYSNYSC</sequence>
<evidence type="ECO:0000256" key="2">
    <source>
        <dbReference type="ARBA" id="ARBA00022801"/>
    </source>
</evidence>
<evidence type="ECO:0000313" key="5">
    <source>
        <dbReference type="Proteomes" id="UP001575652"/>
    </source>
</evidence>
<dbReference type="InterPro" id="IPR036412">
    <property type="entry name" value="HAD-like_sf"/>
</dbReference>
<evidence type="ECO:0000313" key="4">
    <source>
        <dbReference type="EMBL" id="MFB0833146.1"/>
    </source>
</evidence>
<dbReference type="GO" id="GO:0016787">
    <property type="term" value="F:hydrolase activity"/>
    <property type="evidence" value="ECO:0007669"/>
    <property type="project" value="UniProtKB-KW"/>
</dbReference>
<dbReference type="InterPro" id="IPR051400">
    <property type="entry name" value="HAD-like_hydrolase"/>
</dbReference>
<evidence type="ECO:0000256" key="3">
    <source>
        <dbReference type="ARBA" id="ARBA00022842"/>
    </source>
</evidence>
<gene>
    <name evidence="4" type="ORF">ACETWP_00965</name>
</gene>
<dbReference type="SFLD" id="SFLDG01129">
    <property type="entry name" value="C1.5:_HAD__Beta-PGM__Phosphata"/>
    <property type="match status" value="1"/>
</dbReference>
<dbReference type="SFLD" id="SFLDS00003">
    <property type="entry name" value="Haloacid_Dehalogenase"/>
    <property type="match status" value="1"/>
</dbReference>
<reference evidence="4 5" key="1">
    <citation type="submission" date="2024-09" db="EMBL/GenBank/DDBJ databases">
        <authorList>
            <person name="Salinas-Garcia M.A."/>
            <person name="Prieme A."/>
        </authorList>
    </citation>
    <scope>NUCLEOTIDE SEQUENCE [LARGE SCALE GENOMIC DNA]</scope>
    <source>
        <strain evidence="4 5">DSM 21081</strain>
    </source>
</reference>
<keyword evidence="5" id="KW-1185">Reference proteome</keyword>
<dbReference type="SUPFAM" id="SSF56784">
    <property type="entry name" value="HAD-like"/>
    <property type="match status" value="1"/>
</dbReference>
<dbReference type="RefSeq" id="WP_373970314.1">
    <property type="nucleotide sequence ID" value="NZ_JBHDLJ010000001.1"/>
</dbReference>
<dbReference type="PRINTS" id="PR00413">
    <property type="entry name" value="HADHALOGNASE"/>
</dbReference>
<name>A0ABV4UI38_9MICC</name>
<dbReference type="NCBIfam" id="TIGR01549">
    <property type="entry name" value="HAD-SF-IA-v1"/>
    <property type="match status" value="1"/>
</dbReference>
<comment type="caution">
    <text evidence="4">The sequence shown here is derived from an EMBL/GenBank/DDBJ whole genome shotgun (WGS) entry which is preliminary data.</text>
</comment>
<proteinExistence type="predicted"/>
<dbReference type="EMBL" id="JBHDLJ010000001">
    <property type="protein sequence ID" value="MFB0833146.1"/>
    <property type="molecule type" value="Genomic_DNA"/>
</dbReference>